<accession>A0AAV1RJX9</accession>
<protein>
    <submittedName>
        <fullName evidence="1">Uncharacterized protein</fullName>
    </submittedName>
</protein>
<evidence type="ECO:0000313" key="1">
    <source>
        <dbReference type="EMBL" id="CAK7337050.1"/>
    </source>
</evidence>
<dbReference type="AlphaFoldDB" id="A0AAV1RJX9"/>
<evidence type="ECO:0000313" key="2">
    <source>
        <dbReference type="Proteomes" id="UP001314170"/>
    </source>
</evidence>
<dbReference type="Proteomes" id="UP001314170">
    <property type="component" value="Unassembled WGS sequence"/>
</dbReference>
<dbReference type="EMBL" id="CAWUPB010001010">
    <property type="protein sequence ID" value="CAK7337050.1"/>
    <property type="molecule type" value="Genomic_DNA"/>
</dbReference>
<organism evidence="1 2">
    <name type="scientific">Dovyalis caffra</name>
    <dbReference type="NCBI Taxonomy" id="77055"/>
    <lineage>
        <taxon>Eukaryota</taxon>
        <taxon>Viridiplantae</taxon>
        <taxon>Streptophyta</taxon>
        <taxon>Embryophyta</taxon>
        <taxon>Tracheophyta</taxon>
        <taxon>Spermatophyta</taxon>
        <taxon>Magnoliopsida</taxon>
        <taxon>eudicotyledons</taxon>
        <taxon>Gunneridae</taxon>
        <taxon>Pentapetalae</taxon>
        <taxon>rosids</taxon>
        <taxon>fabids</taxon>
        <taxon>Malpighiales</taxon>
        <taxon>Salicaceae</taxon>
        <taxon>Flacourtieae</taxon>
        <taxon>Dovyalis</taxon>
    </lineage>
</organism>
<proteinExistence type="predicted"/>
<reference evidence="1 2" key="1">
    <citation type="submission" date="2024-01" db="EMBL/GenBank/DDBJ databases">
        <authorList>
            <person name="Waweru B."/>
        </authorList>
    </citation>
    <scope>NUCLEOTIDE SEQUENCE [LARGE SCALE GENOMIC DNA]</scope>
</reference>
<sequence length="89" mass="10315">MASSRPLLIFYSNLFISESLLRKPSENSEEKDRKTGETKEDLKTRWREGFLVRNLKSMGLRLWAGVMVVNTAREATNYENVATMKEQTD</sequence>
<name>A0AAV1RJX9_9ROSI</name>
<gene>
    <name evidence="1" type="ORF">DCAF_LOCUS12077</name>
</gene>
<keyword evidence="2" id="KW-1185">Reference proteome</keyword>
<comment type="caution">
    <text evidence="1">The sequence shown here is derived from an EMBL/GenBank/DDBJ whole genome shotgun (WGS) entry which is preliminary data.</text>
</comment>